<dbReference type="RefSeq" id="WP_173068663.1">
    <property type="nucleotide sequence ID" value="NZ_AP022853.1"/>
</dbReference>
<dbReference type="EMBL" id="AP022853">
    <property type="protein sequence ID" value="BCB28756.1"/>
    <property type="molecule type" value="Genomic_DNA"/>
</dbReference>
<evidence type="ECO:0000313" key="2">
    <source>
        <dbReference type="EMBL" id="BCB28756.1"/>
    </source>
</evidence>
<keyword evidence="1" id="KW-0812">Transmembrane</keyword>
<feature type="transmembrane region" description="Helical" evidence="1">
    <location>
        <begin position="69"/>
        <end position="88"/>
    </location>
</feature>
<keyword evidence="1" id="KW-0472">Membrane</keyword>
<evidence type="ECO:0008006" key="4">
    <source>
        <dbReference type="Google" id="ProtNLM"/>
    </source>
</evidence>
<organism evidence="2 3">
    <name type="scientific">Sulfurimicrobium lacus</name>
    <dbReference type="NCBI Taxonomy" id="2715678"/>
    <lineage>
        <taxon>Bacteria</taxon>
        <taxon>Pseudomonadati</taxon>
        <taxon>Pseudomonadota</taxon>
        <taxon>Betaproteobacteria</taxon>
        <taxon>Nitrosomonadales</taxon>
        <taxon>Sulfuricellaceae</taxon>
        <taxon>Sulfurimicrobium</taxon>
    </lineage>
</organism>
<name>A0A6F8VI94_9PROT</name>
<dbReference type="AlphaFoldDB" id="A0A6F8VI94"/>
<sequence>MVQFDVFLVRALRAVVEVAVLALLGQGLLAVLAGKARQQNFVYQLFQVVTRPVVRAVRFITPRFILDRHIPLVSFFLLLWLWLTLAFVKRFLCALHGVNC</sequence>
<dbReference type="Proteomes" id="UP000502260">
    <property type="component" value="Chromosome"/>
</dbReference>
<protein>
    <recommendedName>
        <fullName evidence="4">YggT family protein</fullName>
    </recommendedName>
</protein>
<keyword evidence="1" id="KW-1133">Transmembrane helix</keyword>
<feature type="transmembrane region" description="Helical" evidence="1">
    <location>
        <begin position="12"/>
        <end position="33"/>
    </location>
</feature>
<evidence type="ECO:0000313" key="3">
    <source>
        <dbReference type="Proteomes" id="UP000502260"/>
    </source>
</evidence>
<accession>A0A6F8VI94</accession>
<reference evidence="3" key="1">
    <citation type="submission" date="2020-03" db="EMBL/GenBank/DDBJ databases">
        <title>Complete genome sequence of sulfur-oxidizing bacterium skT11.</title>
        <authorList>
            <person name="Kanda M."/>
            <person name="Kojima H."/>
            <person name="Fukui M."/>
        </authorList>
    </citation>
    <scope>NUCLEOTIDE SEQUENCE [LARGE SCALE GENOMIC DNA]</scope>
    <source>
        <strain evidence="3">skT11</strain>
    </source>
</reference>
<evidence type="ECO:0000256" key="1">
    <source>
        <dbReference type="SAM" id="Phobius"/>
    </source>
</evidence>
<dbReference type="KEGG" id="slac:SKTS_36420"/>
<proteinExistence type="predicted"/>
<keyword evidence="3" id="KW-1185">Reference proteome</keyword>
<gene>
    <name evidence="2" type="ORF">SKTS_36420</name>
</gene>